<dbReference type="Proteomes" id="UP000001882">
    <property type="component" value="Chromosome"/>
</dbReference>
<evidence type="ECO:0000313" key="4">
    <source>
        <dbReference type="EMBL" id="BAI62198.1"/>
    </source>
</evidence>
<evidence type="ECO:0000256" key="2">
    <source>
        <dbReference type="ARBA" id="ARBA00022598"/>
    </source>
</evidence>
<organism evidence="4 5">
    <name type="scientific">Methanocella paludicola (strain DSM 17711 / JCM 13418 / NBRC 101707 / SANAE)</name>
    <dbReference type="NCBI Taxonomy" id="304371"/>
    <lineage>
        <taxon>Archaea</taxon>
        <taxon>Methanobacteriati</taxon>
        <taxon>Methanobacteriota</taxon>
        <taxon>Stenosarchaea group</taxon>
        <taxon>Methanomicrobia</taxon>
        <taxon>Methanocellales</taxon>
        <taxon>Methanocellaceae</taxon>
        <taxon>Methanocella</taxon>
    </lineage>
</organism>
<dbReference type="AlphaFoldDB" id="D1Z0H6"/>
<evidence type="ECO:0000259" key="3">
    <source>
        <dbReference type="PROSITE" id="PS50160"/>
    </source>
</evidence>
<dbReference type="PANTHER" id="PTHR45674:SF4">
    <property type="entry name" value="DNA LIGASE 1"/>
    <property type="match status" value="1"/>
</dbReference>
<name>D1Z0H6_METPS</name>
<dbReference type="eggNOG" id="arCOG01347">
    <property type="taxonomic scope" value="Archaea"/>
</dbReference>
<dbReference type="PANTHER" id="PTHR45674">
    <property type="entry name" value="DNA LIGASE 1/3 FAMILY MEMBER"/>
    <property type="match status" value="1"/>
</dbReference>
<reference evidence="4 5" key="1">
    <citation type="journal article" date="2007" name="Appl. Environ. Microbiol.">
        <title>Isolation of key methanogens for global methane emission from rice paddy fields: a novel isolate affiliated with the clone cluster rice cluster I.</title>
        <authorList>
            <person name="Sakai S."/>
            <person name="Imachi H."/>
            <person name="Sekiguchi Y."/>
            <person name="Ohashi A."/>
            <person name="Harada H."/>
            <person name="Kamagata Y."/>
        </authorList>
    </citation>
    <scope>NUCLEOTIDE SEQUENCE [LARGE SCALE GENOMIC DNA]</scope>
    <source>
        <strain evidence="5">DSM 17711 / JCM 13418 / NBRC 101707 / SANAE</strain>
    </source>
</reference>
<dbReference type="InterPro" id="IPR012340">
    <property type="entry name" value="NA-bd_OB-fold"/>
</dbReference>
<dbReference type="InterPro" id="IPR014146">
    <property type="entry name" value="LigD_ligase_dom"/>
</dbReference>
<dbReference type="NCBIfam" id="TIGR02779">
    <property type="entry name" value="NHEJ_ligase_lig"/>
    <property type="match status" value="1"/>
</dbReference>
<keyword evidence="5" id="KW-1185">Reference proteome</keyword>
<evidence type="ECO:0000256" key="1">
    <source>
        <dbReference type="ARBA" id="ARBA00007572"/>
    </source>
</evidence>
<dbReference type="InterPro" id="IPR012309">
    <property type="entry name" value="DNA_ligase_ATP-dep_C"/>
</dbReference>
<feature type="domain" description="ATP-dependent DNA ligase family profile" evidence="3">
    <location>
        <begin position="123"/>
        <end position="213"/>
    </location>
</feature>
<keyword evidence="2 4" id="KW-0436">Ligase</keyword>
<dbReference type="GO" id="GO:0006281">
    <property type="term" value="P:DNA repair"/>
    <property type="evidence" value="ECO:0007669"/>
    <property type="project" value="InterPro"/>
</dbReference>
<dbReference type="KEGG" id="mpd:MCP_2126"/>
<dbReference type="InterPro" id="IPR012310">
    <property type="entry name" value="DNA_ligase_ATP-dep_cent"/>
</dbReference>
<dbReference type="InParanoid" id="D1Z0H6"/>
<dbReference type="EMBL" id="AP011532">
    <property type="protein sequence ID" value="BAI62198.1"/>
    <property type="molecule type" value="Genomic_DNA"/>
</dbReference>
<dbReference type="SUPFAM" id="SSF56091">
    <property type="entry name" value="DNA ligase/mRNA capping enzyme, catalytic domain"/>
    <property type="match status" value="1"/>
</dbReference>
<dbReference type="Pfam" id="PF04679">
    <property type="entry name" value="DNA_ligase_A_C"/>
    <property type="match status" value="1"/>
</dbReference>
<protein>
    <submittedName>
        <fullName evidence="4">ATP-dependent DNA ligase</fullName>
    </submittedName>
</protein>
<dbReference type="Gene3D" id="2.40.50.140">
    <property type="entry name" value="Nucleic acid-binding proteins"/>
    <property type="match status" value="1"/>
</dbReference>
<dbReference type="PROSITE" id="PS50160">
    <property type="entry name" value="DNA_LIGASE_A3"/>
    <property type="match status" value="1"/>
</dbReference>
<reference evidence="4 5" key="2">
    <citation type="journal article" date="2008" name="Int. J. Syst. Evol. Microbiol.">
        <title>Methanocella paludicola gen. nov., sp. nov., a methane-producing archaeon, the first isolate of the lineage 'Rice Cluster I', and proposal of the new archaeal order Methanocellales ord. nov.</title>
        <authorList>
            <person name="Sakai S."/>
            <person name="Imachi H."/>
            <person name="Hanada S."/>
            <person name="Ohashi A."/>
            <person name="Harada H."/>
            <person name="Kamagata Y."/>
        </authorList>
    </citation>
    <scope>NUCLEOTIDE SEQUENCE [LARGE SCALE GENOMIC DNA]</scope>
    <source>
        <strain evidence="5">DSM 17711 / JCM 13418 / NBRC 101707 / SANAE</strain>
    </source>
</reference>
<evidence type="ECO:0000313" key="5">
    <source>
        <dbReference type="Proteomes" id="UP000001882"/>
    </source>
</evidence>
<dbReference type="STRING" id="304371.MCP_2126"/>
<dbReference type="Gene3D" id="3.30.1490.70">
    <property type="match status" value="1"/>
</dbReference>
<dbReference type="OrthoDB" id="31274at2157"/>
<dbReference type="SUPFAM" id="SSF50249">
    <property type="entry name" value="Nucleic acid-binding proteins"/>
    <property type="match status" value="1"/>
</dbReference>
<reference evidence="5" key="3">
    <citation type="journal article" date="2011" name="PLoS ONE">
        <title>Genome sequence of a mesophilic hydrogenotrophic methanogen Methanocella paludicola, the first cultivated representative of the order Methanocellales.</title>
        <authorList>
            <person name="Sakai S."/>
            <person name="Takaki Y."/>
            <person name="Shimamura S."/>
            <person name="Sekine M."/>
            <person name="Tajima T."/>
            <person name="Kosugi H."/>
            <person name="Ichikawa N."/>
            <person name="Tasumi E."/>
            <person name="Hiraki A.T."/>
            <person name="Shimizu A."/>
            <person name="Kato Y."/>
            <person name="Nishiko R."/>
            <person name="Mori K."/>
            <person name="Fujita N."/>
            <person name="Imachi H."/>
            <person name="Takai K."/>
        </authorList>
    </citation>
    <scope>NUCLEOTIDE SEQUENCE [LARGE SCALE GENOMIC DNA]</scope>
    <source>
        <strain evidence="5">DSM 17711 / JCM 13418 / NBRC 101707 / SANAE</strain>
    </source>
</reference>
<proteinExistence type="inferred from homology"/>
<dbReference type="CDD" id="cd07906">
    <property type="entry name" value="Adenylation_DNA_ligase_LigD_LigC"/>
    <property type="match status" value="1"/>
</dbReference>
<dbReference type="Gene3D" id="3.30.470.30">
    <property type="entry name" value="DNA ligase/mRNA capping enzyme"/>
    <property type="match status" value="1"/>
</dbReference>
<dbReference type="CDD" id="cd07971">
    <property type="entry name" value="OBF_DNA_ligase_LigD"/>
    <property type="match status" value="1"/>
</dbReference>
<dbReference type="InterPro" id="IPR050191">
    <property type="entry name" value="ATP-dep_DNA_ligase"/>
</dbReference>
<dbReference type="PATRIC" id="fig|304371.9.peg.2167"/>
<dbReference type="GO" id="GO:0003910">
    <property type="term" value="F:DNA ligase (ATP) activity"/>
    <property type="evidence" value="ECO:0007669"/>
    <property type="project" value="InterPro"/>
</dbReference>
<dbReference type="Pfam" id="PF01068">
    <property type="entry name" value="DNA_ligase_A_M"/>
    <property type="match status" value="1"/>
</dbReference>
<sequence>MDPLLERLPPAAKEKLVKMEQPEWEEPMLATLTSKRFDDHGWAFGHKLDGARCLAYRKDGHVRLMSRTRHEMNASYPEVADALMAQKANDFIIDGEIVALDENGNSKFELLQPRMGLEDPAEARRTGIPVHYYVFDILFYDGYELTRLPLLERKHILEKTLDYGDTVRFLEDRLGGGLGLFDEACKKGWEGLIAKRAYGPYVHGRSDEWLKFKCVQNQEFVIGGYTEPHGKRIEFGAILVGYYQDGKLMYAGKVGTGFDEKTLRSLMDKFRPLERKASPFAEEVREKEVHWLEPKLVAEIGFEEWTDYGKLRQPRYDGLRYDKDPHSVIREVPK</sequence>
<comment type="similarity">
    <text evidence="1">Belongs to the ATP-dependent DNA ligase family.</text>
</comment>
<dbReference type="RefSeq" id="WP_012900872.1">
    <property type="nucleotide sequence ID" value="NC_013665.1"/>
</dbReference>
<dbReference type="GeneID" id="8681975"/>
<accession>D1Z0H6</accession>
<dbReference type="GO" id="GO:0005524">
    <property type="term" value="F:ATP binding"/>
    <property type="evidence" value="ECO:0007669"/>
    <property type="project" value="InterPro"/>
</dbReference>
<dbReference type="GO" id="GO:0006310">
    <property type="term" value="P:DNA recombination"/>
    <property type="evidence" value="ECO:0007669"/>
    <property type="project" value="InterPro"/>
</dbReference>
<gene>
    <name evidence="4" type="ordered locus">MCP_2126</name>
</gene>